<proteinExistence type="predicted"/>
<dbReference type="Proteomes" id="UP001497644">
    <property type="component" value="Chromosome 10"/>
</dbReference>
<dbReference type="EMBL" id="OZ034833">
    <property type="protein sequence ID" value="CAL1675152.1"/>
    <property type="molecule type" value="Genomic_DNA"/>
</dbReference>
<name>A0AAV2N5T8_9HYME</name>
<protein>
    <submittedName>
        <fullName evidence="1">Uncharacterized protein</fullName>
    </submittedName>
</protein>
<accession>A0AAV2N5T8</accession>
<reference evidence="1" key="1">
    <citation type="submission" date="2024-04" db="EMBL/GenBank/DDBJ databases">
        <authorList>
            <consortium name="Molecular Ecology Group"/>
        </authorList>
    </citation>
    <scope>NUCLEOTIDE SEQUENCE</scope>
</reference>
<sequence length="127" mass="14249">MLNDPSTSGQPSATLFSSCFSALYGLADRVAWCSSLMRTSRKMAARHCPRPFWLGTLKYYADRIAGGYLRARSASITLYTLESSAISDIALMRIAVDDTVQLRLNFVFEEFSFGRYPNKLKDAFLVL</sequence>
<evidence type="ECO:0000313" key="1">
    <source>
        <dbReference type="EMBL" id="CAL1675152.1"/>
    </source>
</evidence>
<dbReference type="AlphaFoldDB" id="A0AAV2N5T8"/>
<gene>
    <name evidence="1" type="ORF">LPLAT_LOCUS1637</name>
</gene>
<keyword evidence="2" id="KW-1185">Reference proteome</keyword>
<evidence type="ECO:0000313" key="2">
    <source>
        <dbReference type="Proteomes" id="UP001497644"/>
    </source>
</evidence>
<organism evidence="1 2">
    <name type="scientific">Lasius platythorax</name>
    <dbReference type="NCBI Taxonomy" id="488582"/>
    <lineage>
        <taxon>Eukaryota</taxon>
        <taxon>Metazoa</taxon>
        <taxon>Ecdysozoa</taxon>
        <taxon>Arthropoda</taxon>
        <taxon>Hexapoda</taxon>
        <taxon>Insecta</taxon>
        <taxon>Pterygota</taxon>
        <taxon>Neoptera</taxon>
        <taxon>Endopterygota</taxon>
        <taxon>Hymenoptera</taxon>
        <taxon>Apocrita</taxon>
        <taxon>Aculeata</taxon>
        <taxon>Formicoidea</taxon>
        <taxon>Formicidae</taxon>
        <taxon>Formicinae</taxon>
        <taxon>Lasius</taxon>
        <taxon>Lasius</taxon>
    </lineage>
</organism>